<sequence length="183" mass="21657">MEDDIDIYEDLPNFTTEFNENFVTNNEENIVEERLKLKKQITELKTRLENFQKINENLEINLFSLLKTAKAEIARKDKMIDQLRKKLDDTTFKRDKYPKTNDCIIHKSTFRETIVNTHHKSTDIYFPPIEKDIETLVTGYSCNQTKNQHNKSALIPITVFGERLVKRMTDEQNLEKKTSNQIN</sequence>
<proteinExistence type="evidence at transcript level"/>
<name>V9IIV9_APICE</name>
<dbReference type="EMBL" id="JR049550">
    <property type="protein sequence ID" value="AEY61000.1"/>
    <property type="molecule type" value="mRNA"/>
</dbReference>
<reference evidence="2" key="1">
    <citation type="submission" date="2011-11" db="EMBL/GenBank/DDBJ databases">
        <title>Decoding the brain transcriptome of the Eastern honeybee (Apis cerana) based on pyrosequencing.</title>
        <authorList>
            <person name="Sun L."/>
            <person name="Zheng H."/>
            <person name="Wang Y."/>
            <person name="Xie X."/>
            <person name="Zhu Y."/>
            <person name="Gu W."/>
            <person name="Wang S."/>
        </authorList>
    </citation>
    <scope>NUCLEOTIDE SEQUENCE</scope>
    <source>
        <tissue evidence="2">Brain</tissue>
    </source>
</reference>
<evidence type="ECO:0000256" key="1">
    <source>
        <dbReference type="SAM" id="Coils"/>
    </source>
</evidence>
<feature type="coiled-coil region" evidence="1">
    <location>
        <begin position="27"/>
        <end position="86"/>
    </location>
</feature>
<protein>
    <submittedName>
        <fullName evidence="2">Uncharacterized protein</fullName>
    </submittedName>
</protein>
<organism evidence="2">
    <name type="scientific">Apis cerana</name>
    <name type="common">Indian honeybee</name>
    <dbReference type="NCBI Taxonomy" id="7461"/>
    <lineage>
        <taxon>Eukaryota</taxon>
        <taxon>Metazoa</taxon>
        <taxon>Ecdysozoa</taxon>
        <taxon>Arthropoda</taxon>
        <taxon>Hexapoda</taxon>
        <taxon>Insecta</taxon>
        <taxon>Pterygota</taxon>
        <taxon>Neoptera</taxon>
        <taxon>Endopterygota</taxon>
        <taxon>Hymenoptera</taxon>
        <taxon>Apocrita</taxon>
        <taxon>Aculeata</taxon>
        <taxon>Apoidea</taxon>
        <taxon>Anthophila</taxon>
        <taxon>Apidae</taxon>
        <taxon>Apis</taxon>
    </lineage>
</organism>
<dbReference type="AlphaFoldDB" id="V9IIV9"/>
<accession>V9IIV9</accession>
<keyword evidence="1" id="KW-0175">Coiled coil</keyword>
<evidence type="ECO:0000313" key="2">
    <source>
        <dbReference type="EMBL" id="AEY61000.1"/>
    </source>
</evidence>
<gene>
    <name evidence="2" type="ORF">ACCB10771</name>
</gene>